<dbReference type="GO" id="GO:0005829">
    <property type="term" value="C:cytosol"/>
    <property type="evidence" value="ECO:0007669"/>
    <property type="project" value="TreeGrafter"/>
</dbReference>
<evidence type="ECO:0000256" key="6">
    <source>
        <dbReference type="HAMAP-Rule" id="MF_01930"/>
    </source>
</evidence>
<name>A0A939J9B0_9HYPH</name>
<dbReference type="EMBL" id="JAFLNF010000005">
    <property type="protein sequence ID" value="MBO0346191.1"/>
    <property type="molecule type" value="Genomic_DNA"/>
</dbReference>
<evidence type="ECO:0000256" key="1">
    <source>
        <dbReference type="ARBA" id="ARBA00005054"/>
    </source>
</evidence>
<evidence type="ECO:0000256" key="2">
    <source>
        <dbReference type="ARBA" id="ARBA00022679"/>
    </source>
</evidence>
<feature type="binding site" evidence="6">
    <location>
        <begin position="15"/>
        <end position="17"/>
    </location>
    <ligand>
        <name>N(1)-(5-phospho-beta-D-ribosyl)glycinamide</name>
        <dbReference type="ChEBI" id="CHEBI:143788"/>
    </ligand>
</feature>
<dbReference type="InterPro" id="IPR001555">
    <property type="entry name" value="GART_AS"/>
</dbReference>
<evidence type="ECO:0000259" key="7">
    <source>
        <dbReference type="Pfam" id="PF00551"/>
    </source>
</evidence>
<evidence type="ECO:0000256" key="3">
    <source>
        <dbReference type="ARBA" id="ARBA00022755"/>
    </source>
</evidence>
<comment type="pathway">
    <text evidence="1 6">Purine metabolism; IMP biosynthesis via de novo pathway; N(2)-formyl-N(1)-(5-phospho-D-ribosyl)glycinamide from N(1)-(5-phospho-D-ribosyl)glycinamide (10-formyl THF route): step 1/1.</text>
</comment>
<evidence type="ECO:0000256" key="4">
    <source>
        <dbReference type="ARBA" id="ARBA00038440"/>
    </source>
</evidence>
<dbReference type="RefSeq" id="WP_206941568.1">
    <property type="nucleotide sequence ID" value="NZ_JAFLNF010000005.1"/>
</dbReference>
<dbReference type="PANTHER" id="PTHR43369:SF2">
    <property type="entry name" value="PHOSPHORIBOSYLGLYCINAMIDE FORMYLTRANSFERASE"/>
    <property type="match status" value="1"/>
</dbReference>
<reference evidence="8" key="1">
    <citation type="submission" date="2021-03" db="EMBL/GenBank/DDBJ databases">
        <title>Roseibium sp. CAU 1637 isolated from Incheon.</title>
        <authorList>
            <person name="Kim W."/>
        </authorList>
    </citation>
    <scope>NUCLEOTIDE SEQUENCE</scope>
    <source>
        <strain evidence="8">CAU 1637</strain>
    </source>
</reference>
<evidence type="ECO:0000256" key="5">
    <source>
        <dbReference type="ARBA" id="ARBA00047664"/>
    </source>
</evidence>
<dbReference type="CDD" id="cd08645">
    <property type="entry name" value="FMT_core_GART"/>
    <property type="match status" value="1"/>
</dbReference>
<feature type="binding site" evidence="6">
    <location>
        <position position="111"/>
    </location>
    <ligand>
        <name>(6R)-10-formyltetrahydrofolate</name>
        <dbReference type="ChEBI" id="CHEBI:195366"/>
    </ligand>
</feature>
<dbReference type="PROSITE" id="PS00373">
    <property type="entry name" value="GART"/>
    <property type="match status" value="1"/>
</dbReference>
<dbReference type="GO" id="GO:0004644">
    <property type="term" value="F:phosphoribosylglycinamide formyltransferase activity"/>
    <property type="evidence" value="ECO:0007669"/>
    <property type="project" value="UniProtKB-UniRule"/>
</dbReference>
<feature type="active site" description="Proton donor" evidence="6">
    <location>
        <position position="113"/>
    </location>
</feature>
<dbReference type="SUPFAM" id="SSF53328">
    <property type="entry name" value="Formyltransferase"/>
    <property type="match status" value="1"/>
</dbReference>
<feature type="domain" description="Formyl transferase N-terminal" evidence="7">
    <location>
        <begin position="5"/>
        <end position="186"/>
    </location>
</feature>
<dbReference type="HAMAP" id="MF_01930">
    <property type="entry name" value="PurN"/>
    <property type="match status" value="1"/>
</dbReference>
<dbReference type="NCBIfam" id="TIGR00639">
    <property type="entry name" value="PurN"/>
    <property type="match status" value="1"/>
</dbReference>
<sequence>MSERKRVAVLISGRGSNMNSLISAAMHPDYPAEIALVLANKPDAGGLAKAEEMGIPTAVVDHRDYKGDREAFERAVDEILRTAKIEIVALAGFMRLLTPFLVNAWKDRMLNIHPALLPSFKGLATHERALDEGVKIHGATVHFVSAEMDDGPIIAQGAVPVLDDDTPATLAARVLSVEHQIYPKALALVASGKARLRDQRVATGAADASQADARLVVP</sequence>
<feature type="site" description="Raises pKa of active site His" evidence="6">
    <location>
        <position position="149"/>
    </location>
</feature>
<dbReference type="Gene3D" id="3.40.50.170">
    <property type="entry name" value="Formyl transferase, N-terminal domain"/>
    <property type="match status" value="1"/>
</dbReference>
<comment type="caution">
    <text evidence="8">The sequence shown here is derived from an EMBL/GenBank/DDBJ whole genome shotgun (WGS) entry which is preliminary data.</text>
</comment>
<evidence type="ECO:0000313" key="8">
    <source>
        <dbReference type="EMBL" id="MBO0346191.1"/>
    </source>
</evidence>
<dbReference type="InterPro" id="IPR004607">
    <property type="entry name" value="GART"/>
</dbReference>
<comment type="catalytic activity">
    <reaction evidence="5 6">
        <text>N(1)-(5-phospho-beta-D-ribosyl)glycinamide + (6R)-10-formyltetrahydrofolate = N(2)-formyl-N(1)-(5-phospho-beta-D-ribosyl)glycinamide + (6S)-5,6,7,8-tetrahydrofolate + H(+)</text>
        <dbReference type="Rhea" id="RHEA:15053"/>
        <dbReference type="ChEBI" id="CHEBI:15378"/>
        <dbReference type="ChEBI" id="CHEBI:57453"/>
        <dbReference type="ChEBI" id="CHEBI:143788"/>
        <dbReference type="ChEBI" id="CHEBI:147286"/>
        <dbReference type="ChEBI" id="CHEBI:195366"/>
        <dbReference type="EC" id="2.1.2.2"/>
    </reaction>
</comment>
<dbReference type="PANTHER" id="PTHR43369">
    <property type="entry name" value="PHOSPHORIBOSYLGLYCINAMIDE FORMYLTRANSFERASE"/>
    <property type="match status" value="1"/>
</dbReference>
<dbReference type="AlphaFoldDB" id="A0A939J9B0"/>
<feature type="binding site" evidence="6">
    <location>
        <position position="69"/>
    </location>
    <ligand>
        <name>(6R)-10-formyltetrahydrofolate</name>
        <dbReference type="ChEBI" id="CHEBI:195366"/>
    </ligand>
</feature>
<keyword evidence="9" id="KW-1185">Reference proteome</keyword>
<feature type="binding site" evidence="6">
    <location>
        <begin position="94"/>
        <end position="97"/>
    </location>
    <ligand>
        <name>(6R)-10-formyltetrahydrofolate</name>
        <dbReference type="ChEBI" id="CHEBI:195366"/>
    </ligand>
</feature>
<comment type="similarity">
    <text evidence="4 6">Belongs to the GART family.</text>
</comment>
<organism evidence="8 9">
    <name type="scientific">Roseibium limicola</name>
    <dbReference type="NCBI Taxonomy" id="2816037"/>
    <lineage>
        <taxon>Bacteria</taxon>
        <taxon>Pseudomonadati</taxon>
        <taxon>Pseudomonadota</taxon>
        <taxon>Alphaproteobacteria</taxon>
        <taxon>Hyphomicrobiales</taxon>
        <taxon>Stappiaceae</taxon>
        <taxon>Roseibium</taxon>
    </lineage>
</organism>
<dbReference type="Proteomes" id="UP000664779">
    <property type="component" value="Unassembled WGS sequence"/>
</dbReference>
<dbReference type="EC" id="2.1.2.2" evidence="6"/>
<proteinExistence type="inferred from homology"/>
<comment type="function">
    <text evidence="6">Catalyzes the transfer of a formyl group from 10-formyltetrahydrofolate to 5-phospho-ribosyl-glycinamide (GAR), producing 5-phospho-ribosyl-N-formylglycinamide (FGAR) and tetrahydrofolate.</text>
</comment>
<gene>
    <name evidence="6" type="primary">purN</name>
    <name evidence="8" type="ORF">J0X15_13240</name>
</gene>
<dbReference type="Pfam" id="PF00551">
    <property type="entry name" value="Formyl_trans_N"/>
    <property type="match status" value="1"/>
</dbReference>
<evidence type="ECO:0000313" key="9">
    <source>
        <dbReference type="Proteomes" id="UP000664779"/>
    </source>
</evidence>
<dbReference type="InterPro" id="IPR002376">
    <property type="entry name" value="Formyl_transf_N"/>
</dbReference>
<keyword evidence="3 6" id="KW-0658">Purine biosynthesis</keyword>
<dbReference type="InterPro" id="IPR036477">
    <property type="entry name" value="Formyl_transf_N_sf"/>
</dbReference>
<accession>A0A939J9B0</accession>
<dbReference type="GO" id="GO:0006189">
    <property type="term" value="P:'de novo' IMP biosynthetic process"/>
    <property type="evidence" value="ECO:0007669"/>
    <property type="project" value="UniProtKB-UniRule"/>
</dbReference>
<keyword evidence="2 6" id="KW-0808">Transferase</keyword>
<protein>
    <recommendedName>
        <fullName evidence="6">Phosphoribosylglycinamide formyltransferase</fullName>
        <ecNumber evidence="6">2.1.2.2</ecNumber>
    </recommendedName>
    <alternativeName>
        <fullName evidence="6">5'-phosphoribosylglycinamide transformylase</fullName>
    </alternativeName>
    <alternativeName>
        <fullName evidence="6">GAR transformylase</fullName>
        <shortName evidence="6">GART</shortName>
    </alternativeName>
</protein>